<evidence type="ECO:0000256" key="5">
    <source>
        <dbReference type="SAM" id="MobiDB-lite"/>
    </source>
</evidence>
<feature type="compositionally biased region" description="Basic and acidic residues" evidence="5">
    <location>
        <begin position="213"/>
        <end position="235"/>
    </location>
</feature>
<proteinExistence type="predicted"/>
<evidence type="ECO:0000256" key="2">
    <source>
        <dbReference type="ARBA" id="ARBA00023125"/>
    </source>
</evidence>
<feature type="region of interest" description="Disordered" evidence="5">
    <location>
        <begin position="208"/>
        <end position="235"/>
    </location>
</feature>
<dbReference type="Gene3D" id="1.10.357.10">
    <property type="entry name" value="Tetracycline Repressor, domain 2"/>
    <property type="match status" value="1"/>
</dbReference>
<dbReference type="InterPro" id="IPR050109">
    <property type="entry name" value="HTH-type_TetR-like_transc_reg"/>
</dbReference>
<evidence type="ECO:0000313" key="7">
    <source>
        <dbReference type="EMBL" id="MFC6082634.1"/>
    </source>
</evidence>
<dbReference type="PRINTS" id="PR00455">
    <property type="entry name" value="HTHTETR"/>
</dbReference>
<keyword evidence="8" id="KW-1185">Reference proteome</keyword>
<gene>
    <name evidence="7" type="ORF">ACFP1K_15810</name>
</gene>
<keyword evidence="2 4" id="KW-0238">DNA-binding</keyword>
<reference evidence="8" key="1">
    <citation type="journal article" date="2019" name="Int. J. Syst. Evol. Microbiol.">
        <title>The Global Catalogue of Microorganisms (GCM) 10K type strain sequencing project: providing services to taxonomists for standard genome sequencing and annotation.</title>
        <authorList>
            <consortium name="The Broad Institute Genomics Platform"/>
            <consortium name="The Broad Institute Genome Sequencing Center for Infectious Disease"/>
            <person name="Wu L."/>
            <person name="Ma J."/>
        </authorList>
    </citation>
    <scope>NUCLEOTIDE SEQUENCE [LARGE SCALE GENOMIC DNA]</scope>
    <source>
        <strain evidence="8">JCM 30346</strain>
    </source>
</reference>
<evidence type="ECO:0000256" key="1">
    <source>
        <dbReference type="ARBA" id="ARBA00023015"/>
    </source>
</evidence>
<dbReference type="InterPro" id="IPR009057">
    <property type="entry name" value="Homeodomain-like_sf"/>
</dbReference>
<protein>
    <submittedName>
        <fullName evidence="7">TetR/AcrR family transcriptional regulator</fullName>
    </submittedName>
</protein>
<feature type="DNA-binding region" description="H-T-H motif" evidence="4">
    <location>
        <begin position="38"/>
        <end position="57"/>
    </location>
</feature>
<comment type="caution">
    <text evidence="7">The sequence shown here is derived from an EMBL/GenBank/DDBJ whole genome shotgun (WGS) entry which is preliminary data.</text>
</comment>
<evidence type="ECO:0000313" key="8">
    <source>
        <dbReference type="Proteomes" id="UP001596137"/>
    </source>
</evidence>
<feature type="domain" description="HTH tetR-type" evidence="6">
    <location>
        <begin position="16"/>
        <end position="75"/>
    </location>
</feature>
<sequence>MMTTEKRRRAPAMSPEQRRDMIVQAALPLVAEYGAAVTTQQIARAAGIGEGTIFRVFADKDEVLDACMAEASSPDRVLRELVSISLDQPLADRLVEAIEALRAHLGRMGAVAGALMASGRRPRRDQIPTAEGRQFPDRAGSLATVRDALAELFEPEQDTLRLSPDRSAQVFMFAASSSGRLAGHGTIPMEAAEIVDMFLYGAFAGTRGGGHTPGDDHGAGDRRSEHGPRGGRDSR</sequence>
<dbReference type="PANTHER" id="PTHR30055:SF234">
    <property type="entry name" value="HTH-TYPE TRANSCRIPTIONAL REGULATOR BETI"/>
    <property type="match status" value="1"/>
</dbReference>
<evidence type="ECO:0000259" key="6">
    <source>
        <dbReference type="PROSITE" id="PS50977"/>
    </source>
</evidence>
<organism evidence="7 8">
    <name type="scientific">Sphaerisporangium aureirubrum</name>
    <dbReference type="NCBI Taxonomy" id="1544736"/>
    <lineage>
        <taxon>Bacteria</taxon>
        <taxon>Bacillati</taxon>
        <taxon>Actinomycetota</taxon>
        <taxon>Actinomycetes</taxon>
        <taxon>Streptosporangiales</taxon>
        <taxon>Streptosporangiaceae</taxon>
        <taxon>Sphaerisporangium</taxon>
    </lineage>
</organism>
<dbReference type="Proteomes" id="UP001596137">
    <property type="component" value="Unassembled WGS sequence"/>
</dbReference>
<name>A0ABW1NIY4_9ACTN</name>
<dbReference type="Pfam" id="PF00440">
    <property type="entry name" value="TetR_N"/>
    <property type="match status" value="1"/>
</dbReference>
<dbReference type="PROSITE" id="PS50977">
    <property type="entry name" value="HTH_TETR_2"/>
    <property type="match status" value="1"/>
</dbReference>
<evidence type="ECO:0000256" key="3">
    <source>
        <dbReference type="ARBA" id="ARBA00023163"/>
    </source>
</evidence>
<dbReference type="PANTHER" id="PTHR30055">
    <property type="entry name" value="HTH-TYPE TRANSCRIPTIONAL REGULATOR RUTR"/>
    <property type="match status" value="1"/>
</dbReference>
<dbReference type="RefSeq" id="WP_380753124.1">
    <property type="nucleotide sequence ID" value="NZ_JBHSRF010000019.1"/>
</dbReference>
<keyword evidence="1" id="KW-0805">Transcription regulation</keyword>
<dbReference type="EMBL" id="JBHSRF010000019">
    <property type="protein sequence ID" value="MFC6082634.1"/>
    <property type="molecule type" value="Genomic_DNA"/>
</dbReference>
<dbReference type="SUPFAM" id="SSF46689">
    <property type="entry name" value="Homeodomain-like"/>
    <property type="match status" value="1"/>
</dbReference>
<evidence type="ECO:0000256" key="4">
    <source>
        <dbReference type="PROSITE-ProRule" id="PRU00335"/>
    </source>
</evidence>
<dbReference type="InterPro" id="IPR001647">
    <property type="entry name" value="HTH_TetR"/>
</dbReference>
<keyword evidence="3" id="KW-0804">Transcription</keyword>
<accession>A0ABW1NIY4</accession>